<keyword evidence="2" id="KW-1185">Reference proteome</keyword>
<reference evidence="2" key="1">
    <citation type="journal article" date="2023" name="Front. Plant Sci.">
        <title>Chromosomal-level genome assembly of Melastoma candidum provides insights into trichome evolution.</title>
        <authorList>
            <person name="Zhong Y."/>
            <person name="Wu W."/>
            <person name="Sun C."/>
            <person name="Zou P."/>
            <person name="Liu Y."/>
            <person name="Dai S."/>
            <person name="Zhou R."/>
        </authorList>
    </citation>
    <scope>NUCLEOTIDE SEQUENCE [LARGE SCALE GENOMIC DNA]</scope>
</reference>
<proteinExistence type="predicted"/>
<protein>
    <submittedName>
        <fullName evidence="1">Uncharacterized protein</fullName>
    </submittedName>
</protein>
<organism evidence="1 2">
    <name type="scientific">Melastoma candidum</name>
    <dbReference type="NCBI Taxonomy" id="119954"/>
    <lineage>
        <taxon>Eukaryota</taxon>
        <taxon>Viridiplantae</taxon>
        <taxon>Streptophyta</taxon>
        <taxon>Embryophyta</taxon>
        <taxon>Tracheophyta</taxon>
        <taxon>Spermatophyta</taxon>
        <taxon>Magnoliopsida</taxon>
        <taxon>eudicotyledons</taxon>
        <taxon>Gunneridae</taxon>
        <taxon>Pentapetalae</taxon>
        <taxon>rosids</taxon>
        <taxon>malvids</taxon>
        <taxon>Myrtales</taxon>
        <taxon>Melastomataceae</taxon>
        <taxon>Melastomatoideae</taxon>
        <taxon>Melastomateae</taxon>
        <taxon>Melastoma</taxon>
    </lineage>
</organism>
<comment type="caution">
    <text evidence="1">The sequence shown here is derived from an EMBL/GenBank/DDBJ whole genome shotgun (WGS) entry which is preliminary data.</text>
</comment>
<sequence>MASAYLLTAAKSSPSSPLSAVAAVPRSRSTICRAEQAPLPRRVASLSLAAGWLALGNWGGWLRWTERNANAAVLEAEDDLELLEKVKKDRKRRLERQGIIKSSDKEKGYLQYLVYKLSEVGQAIDRDDLAVAGSVLGPSTESEWVRNANAAFAKLSSSPEEKTEADTFNSALASLITSVTKKDVQSSKVAFVSSASALERWTKLTGLANELKGL</sequence>
<dbReference type="Proteomes" id="UP001057402">
    <property type="component" value="Chromosome 4"/>
</dbReference>
<name>A0ACB9RMI7_9MYRT</name>
<gene>
    <name evidence="1" type="ORF">MLD38_014832</name>
</gene>
<evidence type="ECO:0000313" key="2">
    <source>
        <dbReference type="Proteomes" id="UP001057402"/>
    </source>
</evidence>
<accession>A0ACB9RMI7</accession>
<evidence type="ECO:0000313" key="1">
    <source>
        <dbReference type="EMBL" id="KAI4377152.1"/>
    </source>
</evidence>
<dbReference type="EMBL" id="CM042883">
    <property type="protein sequence ID" value="KAI4377152.1"/>
    <property type="molecule type" value="Genomic_DNA"/>
</dbReference>